<name>A0ABS1ESA1_9CLOT</name>
<sequence length="268" mass="31387">MNINIGKHEFSIIWDGIYYHALSNYPNITEWELSGIIKFVDYESIHGRKVEIVSDNQEIIEKVNYALSNKNQYINVERPEKITECTACKQKGCITKYLCHTAPVENALSIIRSGRILSAVKARNISAEQLKLEQRNAAKDPTDYFEYLMLAWGNCQAGDRLVMERKLERQPNEEDLKENFTPGVRFFFNYDELVKHPNAVFDGYHPLKIKYELTLADNVFAIIIPELYSEIFENIITDDIKDRVYYIDSMNKDIWQWSENVYNFIDTL</sequence>
<keyword evidence="2" id="KW-1185">Reference proteome</keyword>
<reference evidence="2" key="1">
    <citation type="submission" date="2021-01" db="EMBL/GenBank/DDBJ databases">
        <title>Genome public.</title>
        <authorList>
            <person name="Liu C."/>
            <person name="Sun Q."/>
        </authorList>
    </citation>
    <scope>NUCLEOTIDE SEQUENCE [LARGE SCALE GENOMIC DNA]</scope>
    <source>
        <strain evidence="2">YIM B02505</strain>
    </source>
</reference>
<protein>
    <submittedName>
        <fullName evidence="1">Uncharacterized protein</fullName>
    </submittedName>
</protein>
<accession>A0ABS1ESA1</accession>
<proteinExistence type="predicted"/>
<comment type="caution">
    <text evidence="1">The sequence shown here is derived from an EMBL/GenBank/DDBJ whole genome shotgun (WGS) entry which is preliminary data.</text>
</comment>
<evidence type="ECO:0000313" key="2">
    <source>
        <dbReference type="Proteomes" id="UP000596739"/>
    </source>
</evidence>
<organism evidence="1 2">
    <name type="scientific">Clostridium yunnanense</name>
    <dbReference type="NCBI Taxonomy" id="2800325"/>
    <lineage>
        <taxon>Bacteria</taxon>
        <taxon>Bacillati</taxon>
        <taxon>Bacillota</taxon>
        <taxon>Clostridia</taxon>
        <taxon>Eubacteriales</taxon>
        <taxon>Clostridiaceae</taxon>
        <taxon>Clostridium</taxon>
    </lineage>
</organism>
<dbReference type="RefSeq" id="WP_200271254.1">
    <property type="nucleotide sequence ID" value="NZ_JAENHN010000046.1"/>
</dbReference>
<dbReference type="Proteomes" id="UP000596739">
    <property type="component" value="Unassembled WGS sequence"/>
</dbReference>
<dbReference type="EMBL" id="JAENHN010000046">
    <property type="protein sequence ID" value="MBK1812241.1"/>
    <property type="molecule type" value="Genomic_DNA"/>
</dbReference>
<gene>
    <name evidence="1" type="ORF">JHL18_16580</name>
</gene>
<evidence type="ECO:0000313" key="1">
    <source>
        <dbReference type="EMBL" id="MBK1812241.1"/>
    </source>
</evidence>